<dbReference type="EMBL" id="CAADFY010000052">
    <property type="protein sequence ID" value="VFK54730.1"/>
    <property type="molecule type" value="Genomic_DNA"/>
</dbReference>
<evidence type="ECO:0000313" key="2">
    <source>
        <dbReference type="EMBL" id="VFK58394.1"/>
    </source>
</evidence>
<dbReference type="AlphaFoldDB" id="A0A450ZLV4"/>
<gene>
    <name evidence="3" type="ORF">BECKTUN1418D_GA0071000_10844</name>
    <name evidence="2" type="ORF">BECKTUN1418E_GA0071001_104910</name>
    <name evidence="1" type="ORF">BECKTUN1418F_GA0071002_10529</name>
</gene>
<sequence length="142" mass="16360">MVIDDIPVYPGHPCPHSTGTGCNAYDDRPRDPCGNFNCGWIMENSPLPNWMKPNNGKVIVIFDKLNWNNYQVDLAVPVGKRIPPRSLNWLIKFSEKNIRPLIYMEQITASGKFQRQQQMFGHGPPAFQQALSSWQREGKKFW</sequence>
<evidence type="ECO:0000313" key="3">
    <source>
        <dbReference type="EMBL" id="VFK58513.1"/>
    </source>
</evidence>
<reference evidence="1" key="1">
    <citation type="submission" date="2019-02" db="EMBL/GenBank/DDBJ databases">
        <authorList>
            <person name="Gruber-Vodicka R. H."/>
            <person name="Seah K. B. B."/>
        </authorList>
    </citation>
    <scope>NUCLEOTIDE SEQUENCE</scope>
    <source>
        <strain evidence="3">BECK_BY1</strain>
        <strain evidence="2">BECK_BY2</strain>
        <strain evidence="1">BECK_BY3</strain>
    </source>
</reference>
<accession>A0A450ZLV4</accession>
<proteinExistence type="predicted"/>
<evidence type="ECO:0000313" key="1">
    <source>
        <dbReference type="EMBL" id="VFK54730.1"/>
    </source>
</evidence>
<dbReference type="EMBL" id="CAADFX010000084">
    <property type="protein sequence ID" value="VFK58513.1"/>
    <property type="molecule type" value="Genomic_DNA"/>
</dbReference>
<name>A0A450ZLV4_9GAMM</name>
<organism evidence="1">
    <name type="scientific">Candidatus Kentrum sp. TUN</name>
    <dbReference type="NCBI Taxonomy" id="2126343"/>
    <lineage>
        <taxon>Bacteria</taxon>
        <taxon>Pseudomonadati</taxon>
        <taxon>Pseudomonadota</taxon>
        <taxon>Gammaproteobacteria</taxon>
        <taxon>Candidatus Kentrum</taxon>
    </lineage>
</organism>
<protein>
    <submittedName>
        <fullName evidence="1">Uncharacterized protein</fullName>
    </submittedName>
</protein>
<dbReference type="EMBL" id="CAADFV010000049">
    <property type="protein sequence ID" value="VFK58394.1"/>
    <property type="molecule type" value="Genomic_DNA"/>
</dbReference>